<evidence type="ECO:0000259" key="12">
    <source>
        <dbReference type="Pfam" id="PF02320"/>
    </source>
</evidence>
<organism evidence="13 14">
    <name type="scientific">Zostera marina</name>
    <name type="common">Eelgrass</name>
    <dbReference type="NCBI Taxonomy" id="29655"/>
    <lineage>
        <taxon>Eukaryota</taxon>
        <taxon>Viridiplantae</taxon>
        <taxon>Streptophyta</taxon>
        <taxon>Embryophyta</taxon>
        <taxon>Tracheophyta</taxon>
        <taxon>Spermatophyta</taxon>
        <taxon>Magnoliopsida</taxon>
        <taxon>Liliopsida</taxon>
        <taxon>Zosteraceae</taxon>
        <taxon>Zostera</taxon>
    </lineage>
</organism>
<comment type="subcellular location">
    <subcellularLocation>
        <location evidence="1">Mitochondrion inner membrane</location>
        <topology evidence="1">Peripheral membrane protein</topology>
        <orientation evidence="1">Intermembrane side</orientation>
    </subcellularLocation>
</comment>
<dbReference type="STRING" id="29655.A0A0K9PRL7"/>
<name>A0A0K9PRL7_ZOSMR</name>
<keyword evidence="4 10" id="KW-0679">Respiratory chain</keyword>
<evidence type="ECO:0000256" key="9">
    <source>
        <dbReference type="ARBA" id="ARBA00023157"/>
    </source>
</evidence>
<evidence type="ECO:0000256" key="7">
    <source>
        <dbReference type="ARBA" id="ARBA00023128"/>
    </source>
</evidence>
<evidence type="ECO:0000256" key="10">
    <source>
        <dbReference type="PIRNR" id="PIRNR000019"/>
    </source>
</evidence>
<keyword evidence="9 11" id="KW-1015">Disulfide bond</keyword>
<sequence length="71" mass="8164">MSDSDFDPVDPKALLEDRCKSKCVKTWVGYVKCAERIKDDESGSKHCTGQYFDYYSCIDKCVALLLFKELK</sequence>
<accession>A0A0K9PRL7</accession>
<evidence type="ECO:0000313" key="13">
    <source>
        <dbReference type="EMBL" id="KMZ70890.1"/>
    </source>
</evidence>
<keyword evidence="6 10" id="KW-0249">Electron transport</keyword>
<dbReference type="AlphaFoldDB" id="A0A0K9PRL7"/>
<dbReference type="PANTHER" id="PTHR15336:SF0">
    <property type="entry name" value="CYTOCHROME B-C1 COMPLEX SUBUNIT 6, MITOCHONDRIAL"/>
    <property type="match status" value="1"/>
</dbReference>
<dbReference type="GO" id="GO:0045275">
    <property type="term" value="C:respiratory chain complex III"/>
    <property type="evidence" value="ECO:0000318"/>
    <property type="project" value="GO_Central"/>
</dbReference>
<keyword evidence="5 10" id="KW-0999">Mitochondrion inner membrane</keyword>
<dbReference type="OMA" id="TFWERSD"/>
<evidence type="ECO:0000256" key="4">
    <source>
        <dbReference type="ARBA" id="ARBA00022660"/>
    </source>
</evidence>
<dbReference type="PIRSF" id="PIRSF000019">
    <property type="entry name" value="Bc1_11K"/>
    <property type="match status" value="1"/>
</dbReference>
<feature type="domain" description="Ubiquinol-cytochrome C reductase hinge" evidence="12">
    <location>
        <begin position="10"/>
        <end position="71"/>
    </location>
</feature>
<evidence type="ECO:0000256" key="1">
    <source>
        <dbReference type="ARBA" id="ARBA00004137"/>
    </source>
</evidence>
<gene>
    <name evidence="13" type="ORF">ZOSMA_191G00070</name>
</gene>
<keyword evidence="3 10" id="KW-0813">Transport</keyword>
<feature type="disulfide bond" evidence="11">
    <location>
        <begin position="33"/>
        <end position="47"/>
    </location>
</feature>
<comment type="caution">
    <text evidence="13">The sequence shown here is derived from an EMBL/GenBank/DDBJ whole genome shotgun (WGS) entry which is preliminary data.</text>
</comment>
<dbReference type="PANTHER" id="PTHR15336">
    <property type="entry name" value="UBIQUINOL-CYTOCHROME C REDUCTASE COMPLEX 7.8 KDA PROTEIN"/>
    <property type="match status" value="1"/>
</dbReference>
<protein>
    <recommendedName>
        <fullName evidence="10">Cytochrome b-c1 complex subunit 6</fullName>
    </recommendedName>
</protein>
<dbReference type="InterPro" id="IPR023184">
    <property type="entry name" value="Ubol_cytC_Rdtase_hinge_dom"/>
</dbReference>
<comment type="function">
    <text evidence="10">Component of the ubiquinol-cytochrome c oxidoreductase, a multisubunit transmembrane complex that is part of the mitochondrial electron transport chain which drives oxidative phosphorylation.</text>
</comment>
<dbReference type="Pfam" id="PF02320">
    <property type="entry name" value="UCR_hinge"/>
    <property type="match status" value="1"/>
</dbReference>
<evidence type="ECO:0000313" key="14">
    <source>
        <dbReference type="Proteomes" id="UP000036987"/>
    </source>
</evidence>
<feature type="disulfide bond" evidence="11">
    <location>
        <begin position="19"/>
        <end position="61"/>
    </location>
</feature>
<evidence type="ECO:0000256" key="8">
    <source>
        <dbReference type="ARBA" id="ARBA00023136"/>
    </source>
</evidence>
<dbReference type="GO" id="GO:0006122">
    <property type="term" value="P:mitochondrial electron transport, ubiquinol to cytochrome c"/>
    <property type="evidence" value="ECO:0000318"/>
    <property type="project" value="GO_Central"/>
</dbReference>
<keyword evidence="7 10" id="KW-0496">Mitochondrion</keyword>
<evidence type="ECO:0000256" key="11">
    <source>
        <dbReference type="PIRSR" id="PIRSR000019-1"/>
    </source>
</evidence>
<keyword evidence="8 10" id="KW-0472">Membrane</keyword>
<evidence type="ECO:0000256" key="5">
    <source>
        <dbReference type="ARBA" id="ARBA00022792"/>
    </source>
</evidence>
<dbReference type="GO" id="GO:0005743">
    <property type="term" value="C:mitochondrial inner membrane"/>
    <property type="evidence" value="ECO:0007669"/>
    <property type="project" value="UniProtKB-SubCell"/>
</dbReference>
<dbReference type="EMBL" id="LFYR01000701">
    <property type="protein sequence ID" value="KMZ70890.1"/>
    <property type="molecule type" value="Genomic_DNA"/>
</dbReference>
<dbReference type="SUPFAM" id="SSF81531">
    <property type="entry name" value="Non-heme 11 kDa protein of cytochrome bc1 complex (Ubiquinol-cytochrome c reductase)"/>
    <property type="match status" value="1"/>
</dbReference>
<evidence type="ECO:0000256" key="2">
    <source>
        <dbReference type="ARBA" id="ARBA00006498"/>
    </source>
</evidence>
<dbReference type="FunFam" id="1.10.287.20:FF:000001">
    <property type="entry name" value="Cytochrome b-c1 complex subunit 6"/>
    <property type="match status" value="1"/>
</dbReference>
<dbReference type="InterPro" id="IPR036811">
    <property type="entry name" value="Ubol_cytC_Rdtase_hinge_dom_sf"/>
</dbReference>
<dbReference type="OrthoDB" id="405848at2759"/>
<dbReference type="Gene3D" id="1.10.287.20">
    <property type="entry name" value="Ubiquinol-cytochrome C reductase hinge domain"/>
    <property type="match status" value="1"/>
</dbReference>
<dbReference type="InterPro" id="IPR003422">
    <property type="entry name" value="Cyt_b-c1_6"/>
</dbReference>
<reference evidence="14" key="1">
    <citation type="journal article" date="2016" name="Nature">
        <title>The genome of the seagrass Zostera marina reveals angiosperm adaptation to the sea.</title>
        <authorList>
            <person name="Olsen J.L."/>
            <person name="Rouze P."/>
            <person name="Verhelst B."/>
            <person name="Lin Y.-C."/>
            <person name="Bayer T."/>
            <person name="Collen J."/>
            <person name="Dattolo E."/>
            <person name="De Paoli E."/>
            <person name="Dittami S."/>
            <person name="Maumus F."/>
            <person name="Michel G."/>
            <person name="Kersting A."/>
            <person name="Lauritano C."/>
            <person name="Lohaus R."/>
            <person name="Toepel M."/>
            <person name="Tonon T."/>
            <person name="Vanneste K."/>
            <person name="Amirebrahimi M."/>
            <person name="Brakel J."/>
            <person name="Bostroem C."/>
            <person name="Chovatia M."/>
            <person name="Grimwood J."/>
            <person name="Jenkins J.W."/>
            <person name="Jueterbock A."/>
            <person name="Mraz A."/>
            <person name="Stam W.T."/>
            <person name="Tice H."/>
            <person name="Bornberg-Bauer E."/>
            <person name="Green P.J."/>
            <person name="Pearson G.A."/>
            <person name="Procaccini G."/>
            <person name="Duarte C.M."/>
            <person name="Schmutz J."/>
            <person name="Reusch T.B.H."/>
            <person name="Van de Peer Y."/>
        </authorList>
    </citation>
    <scope>NUCLEOTIDE SEQUENCE [LARGE SCALE GENOMIC DNA]</scope>
    <source>
        <strain evidence="14">cv. Finnish</strain>
    </source>
</reference>
<dbReference type="Proteomes" id="UP000036987">
    <property type="component" value="Unassembled WGS sequence"/>
</dbReference>
<keyword evidence="14" id="KW-1185">Reference proteome</keyword>
<evidence type="ECO:0000256" key="3">
    <source>
        <dbReference type="ARBA" id="ARBA00022448"/>
    </source>
</evidence>
<proteinExistence type="inferred from homology"/>
<evidence type="ECO:0000256" key="6">
    <source>
        <dbReference type="ARBA" id="ARBA00022982"/>
    </source>
</evidence>
<comment type="similarity">
    <text evidence="2 10">Belongs to the UQCRH/QCR6 family.</text>
</comment>